<protein>
    <submittedName>
        <fullName evidence="1">Ovule protein</fullName>
    </submittedName>
</protein>
<evidence type="ECO:0000313" key="1">
    <source>
        <dbReference type="WBParaSite" id="BTMF_0001547901-mRNA-1"/>
    </source>
</evidence>
<dbReference type="WBParaSite" id="BTMF_0001547901-mRNA-1">
    <property type="protein sequence ID" value="BTMF_0001547901-mRNA-1"/>
    <property type="gene ID" value="BTMF_0001547901"/>
</dbReference>
<proteinExistence type="predicted"/>
<dbReference type="AlphaFoldDB" id="A0A0R3R635"/>
<sequence>LDQSRLAQIFRLAGISLGSEAECFVLSHAKFSVLYFIDFSHNLVTCQSDKRLVSNFANEMEKLNSLASIDSKEMIIEGSNNEYKG</sequence>
<accession>A0A0R3R635</accession>
<name>A0A0R3R635_9BILA</name>
<reference evidence="1" key="1">
    <citation type="submission" date="2017-02" db="UniProtKB">
        <authorList>
            <consortium name="WormBaseParasite"/>
        </authorList>
    </citation>
    <scope>IDENTIFICATION</scope>
</reference>
<organism evidence="1">
    <name type="scientific">Brugia timori</name>
    <dbReference type="NCBI Taxonomy" id="42155"/>
    <lineage>
        <taxon>Eukaryota</taxon>
        <taxon>Metazoa</taxon>
        <taxon>Ecdysozoa</taxon>
        <taxon>Nematoda</taxon>
        <taxon>Chromadorea</taxon>
        <taxon>Rhabditida</taxon>
        <taxon>Spirurina</taxon>
        <taxon>Spiruromorpha</taxon>
        <taxon>Filarioidea</taxon>
        <taxon>Onchocercidae</taxon>
        <taxon>Brugia</taxon>
    </lineage>
</organism>